<gene>
    <name evidence="1" type="ORF">HPB50_008451</name>
</gene>
<dbReference type="Proteomes" id="UP000821845">
    <property type="component" value="Chromosome 10"/>
</dbReference>
<protein>
    <submittedName>
        <fullName evidence="1">Uncharacterized protein</fullName>
    </submittedName>
</protein>
<comment type="caution">
    <text evidence="1">The sequence shown here is derived from an EMBL/GenBank/DDBJ whole genome shotgun (WGS) entry which is preliminary data.</text>
</comment>
<organism evidence="1 2">
    <name type="scientific">Hyalomma asiaticum</name>
    <name type="common">Tick</name>
    <dbReference type="NCBI Taxonomy" id="266040"/>
    <lineage>
        <taxon>Eukaryota</taxon>
        <taxon>Metazoa</taxon>
        <taxon>Ecdysozoa</taxon>
        <taxon>Arthropoda</taxon>
        <taxon>Chelicerata</taxon>
        <taxon>Arachnida</taxon>
        <taxon>Acari</taxon>
        <taxon>Parasitiformes</taxon>
        <taxon>Ixodida</taxon>
        <taxon>Ixodoidea</taxon>
        <taxon>Ixodidae</taxon>
        <taxon>Hyalomminae</taxon>
        <taxon>Hyalomma</taxon>
    </lineage>
</organism>
<evidence type="ECO:0000313" key="2">
    <source>
        <dbReference type="Proteomes" id="UP000821845"/>
    </source>
</evidence>
<reference evidence="1" key="1">
    <citation type="submission" date="2020-05" db="EMBL/GenBank/DDBJ databases">
        <title>Large-scale comparative analyses of tick genomes elucidate their genetic diversity and vector capacities.</title>
        <authorList>
            <person name="Jia N."/>
            <person name="Wang J."/>
            <person name="Shi W."/>
            <person name="Du L."/>
            <person name="Sun Y."/>
            <person name="Zhan W."/>
            <person name="Jiang J."/>
            <person name="Wang Q."/>
            <person name="Zhang B."/>
            <person name="Ji P."/>
            <person name="Sakyi L.B."/>
            <person name="Cui X."/>
            <person name="Yuan T."/>
            <person name="Jiang B."/>
            <person name="Yang W."/>
            <person name="Lam T.T.-Y."/>
            <person name="Chang Q."/>
            <person name="Ding S."/>
            <person name="Wang X."/>
            <person name="Zhu J."/>
            <person name="Ruan X."/>
            <person name="Zhao L."/>
            <person name="Wei J."/>
            <person name="Que T."/>
            <person name="Du C."/>
            <person name="Cheng J."/>
            <person name="Dai P."/>
            <person name="Han X."/>
            <person name="Huang E."/>
            <person name="Gao Y."/>
            <person name="Liu J."/>
            <person name="Shao H."/>
            <person name="Ye R."/>
            <person name="Li L."/>
            <person name="Wei W."/>
            <person name="Wang X."/>
            <person name="Wang C."/>
            <person name="Yang T."/>
            <person name="Huo Q."/>
            <person name="Li W."/>
            <person name="Guo W."/>
            <person name="Chen H."/>
            <person name="Zhou L."/>
            <person name="Ni X."/>
            <person name="Tian J."/>
            <person name="Zhou Y."/>
            <person name="Sheng Y."/>
            <person name="Liu T."/>
            <person name="Pan Y."/>
            <person name="Xia L."/>
            <person name="Li J."/>
            <person name="Zhao F."/>
            <person name="Cao W."/>
        </authorList>
    </citation>
    <scope>NUCLEOTIDE SEQUENCE</scope>
    <source>
        <strain evidence="1">Hyas-2018</strain>
    </source>
</reference>
<sequence length="161" mass="17743">MSCLYCFNKSTTSTAIDQQPALVDSILAGGDGVAEQFRADVETPWMLCHHDCYGVIPARKESIHVAWSWFISSHFPETRSPRHMPCLYAFFGCTVPTAIDKHPALVDSILKGGDDVAEQSMNDEVQSLQIPEAVSDSHDGPVLDNVSLDATTGYMLHRGWM</sequence>
<dbReference type="EMBL" id="CM023490">
    <property type="protein sequence ID" value="KAH6942614.1"/>
    <property type="molecule type" value="Genomic_DNA"/>
</dbReference>
<proteinExistence type="predicted"/>
<keyword evidence="2" id="KW-1185">Reference proteome</keyword>
<evidence type="ECO:0000313" key="1">
    <source>
        <dbReference type="EMBL" id="KAH6942614.1"/>
    </source>
</evidence>
<accession>A0ACB7T8X9</accession>
<name>A0ACB7T8X9_HYAAI</name>